<keyword evidence="2" id="KW-0964">Secreted</keyword>
<dbReference type="GO" id="GO:0005615">
    <property type="term" value="C:extracellular space"/>
    <property type="evidence" value="ECO:0007669"/>
    <property type="project" value="TreeGrafter"/>
</dbReference>
<dbReference type="PROSITE" id="PS51450">
    <property type="entry name" value="LRR"/>
    <property type="match status" value="1"/>
</dbReference>
<dbReference type="Pfam" id="PF13855">
    <property type="entry name" value="LRR_8"/>
    <property type="match status" value="1"/>
</dbReference>
<dbReference type="SUPFAM" id="SSF52058">
    <property type="entry name" value="L domain-like"/>
    <property type="match status" value="1"/>
</dbReference>
<dbReference type="GO" id="GO:0061975">
    <property type="term" value="P:articular cartilage development"/>
    <property type="evidence" value="ECO:0007669"/>
    <property type="project" value="TreeGrafter"/>
</dbReference>
<keyword evidence="8" id="KW-1185">Reference proteome</keyword>
<evidence type="ECO:0000256" key="4">
    <source>
        <dbReference type="ARBA" id="ARBA00022974"/>
    </source>
</evidence>
<keyword evidence="6" id="KW-0325">Glycoprotein</keyword>
<evidence type="ECO:0000313" key="8">
    <source>
        <dbReference type="Proteomes" id="UP000694395"/>
    </source>
</evidence>
<dbReference type="InterPro" id="IPR043547">
    <property type="entry name" value="Mimecan/Epiphycan/Opticin"/>
</dbReference>
<evidence type="ECO:0000256" key="1">
    <source>
        <dbReference type="ARBA" id="ARBA00004613"/>
    </source>
</evidence>
<protein>
    <recommendedName>
        <fullName evidence="9">Osteoglycin</fullName>
    </recommendedName>
</protein>
<dbReference type="GeneTree" id="ENSGT00940000157238"/>
<reference evidence="7" key="3">
    <citation type="submission" date="2025-09" db="UniProtKB">
        <authorList>
            <consortium name="Ensembl"/>
        </authorList>
    </citation>
    <scope>IDENTIFICATION</scope>
</reference>
<dbReference type="PANTHER" id="PTHR46269">
    <property type="entry name" value="EPIPHYCAN-RELATED"/>
    <property type="match status" value="1"/>
</dbReference>
<dbReference type="PANTHER" id="PTHR46269:SF1">
    <property type="entry name" value="MIMECAN"/>
    <property type="match status" value="1"/>
</dbReference>
<dbReference type="Ensembl" id="ENSOMYT00000073823.2">
    <property type="protein sequence ID" value="ENSOMYP00000067767.1"/>
    <property type="gene ID" value="ENSOMYG00000031380.2"/>
</dbReference>
<dbReference type="GO" id="GO:0060348">
    <property type="term" value="P:bone development"/>
    <property type="evidence" value="ECO:0007669"/>
    <property type="project" value="TreeGrafter"/>
</dbReference>
<reference evidence="7" key="1">
    <citation type="submission" date="2020-07" db="EMBL/GenBank/DDBJ databases">
        <title>A long reads based de novo assembly of the rainbow trout Arlee double haploid line genome.</title>
        <authorList>
            <person name="Gao G."/>
            <person name="Palti Y."/>
        </authorList>
    </citation>
    <scope>NUCLEOTIDE SEQUENCE [LARGE SCALE GENOMIC DNA]</scope>
</reference>
<organism evidence="7 8">
    <name type="scientific">Oncorhynchus mykiss</name>
    <name type="common">Rainbow trout</name>
    <name type="synonym">Salmo gairdneri</name>
    <dbReference type="NCBI Taxonomy" id="8022"/>
    <lineage>
        <taxon>Eukaryota</taxon>
        <taxon>Metazoa</taxon>
        <taxon>Chordata</taxon>
        <taxon>Craniata</taxon>
        <taxon>Vertebrata</taxon>
        <taxon>Euteleostomi</taxon>
        <taxon>Actinopterygii</taxon>
        <taxon>Neopterygii</taxon>
        <taxon>Teleostei</taxon>
        <taxon>Protacanthopterygii</taxon>
        <taxon>Salmoniformes</taxon>
        <taxon>Salmonidae</taxon>
        <taxon>Salmoninae</taxon>
        <taxon>Oncorhynchus</taxon>
    </lineage>
</organism>
<dbReference type="GO" id="GO:0031012">
    <property type="term" value="C:extracellular matrix"/>
    <property type="evidence" value="ECO:0007669"/>
    <property type="project" value="TreeGrafter"/>
</dbReference>
<dbReference type="Proteomes" id="UP000694395">
    <property type="component" value="Chromosome 9"/>
</dbReference>
<evidence type="ECO:0000256" key="5">
    <source>
        <dbReference type="ARBA" id="ARBA00023157"/>
    </source>
</evidence>
<dbReference type="InterPro" id="IPR001611">
    <property type="entry name" value="Leu-rich_rpt"/>
</dbReference>
<keyword evidence="3" id="KW-0732">Signal</keyword>
<name>A0A8C7SGP4_ONCMY</name>
<evidence type="ECO:0000256" key="2">
    <source>
        <dbReference type="ARBA" id="ARBA00022525"/>
    </source>
</evidence>
<dbReference type="AlphaFoldDB" id="A0A8C7SGP4"/>
<reference evidence="7" key="2">
    <citation type="submission" date="2025-08" db="UniProtKB">
        <authorList>
            <consortium name="Ensembl"/>
        </authorList>
    </citation>
    <scope>IDENTIFICATION</scope>
</reference>
<dbReference type="Gene3D" id="3.80.10.10">
    <property type="entry name" value="Ribonuclease Inhibitor"/>
    <property type="match status" value="1"/>
</dbReference>
<evidence type="ECO:0000313" key="7">
    <source>
        <dbReference type="Ensembl" id="ENSOMYP00000067767.1"/>
    </source>
</evidence>
<proteinExistence type="predicted"/>
<accession>A0A8C7SGP4</accession>
<dbReference type="InterPro" id="IPR032675">
    <property type="entry name" value="LRR_dom_sf"/>
</dbReference>
<evidence type="ECO:0000256" key="3">
    <source>
        <dbReference type="ARBA" id="ARBA00022729"/>
    </source>
</evidence>
<keyword evidence="4" id="KW-0654">Proteoglycan</keyword>
<sequence>MMNLRTFFFTIILVPKPKNLHNWWLTKYFFCPTVCLTGSVYCEEVSPEMTAVPSLPKETAYLRTLQQNDQNHHQRLSTLRRIDLTGNLISEIEDGAFSKLPLLEELNISELAKIPMLPAKLVSFNDNYNQLTTKACKHTTNIFSLKLTKMAYLYLGNNELETTPLPESLHIVHYMPTSVFQGNNTQYIRANMEEVRLDSNPLMLAKHPNSFVCLRALPIGPYH</sequence>
<evidence type="ECO:0000256" key="6">
    <source>
        <dbReference type="ARBA" id="ARBA00023180"/>
    </source>
</evidence>
<keyword evidence="5" id="KW-1015">Disulfide bond</keyword>
<evidence type="ECO:0008006" key="9">
    <source>
        <dbReference type="Google" id="ProtNLM"/>
    </source>
</evidence>
<comment type="subcellular location">
    <subcellularLocation>
        <location evidence="1">Secreted</location>
    </subcellularLocation>
</comment>